<dbReference type="Proteomes" id="UP000429232">
    <property type="component" value="Chromosome"/>
</dbReference>
<dbReference type="KEGG" id="mgik:GO620_001750"/>
<evidence type="ECO:0000313" key="3">
    <source>
        <dbReference type="EMBL" id="QQL50202.1"/>
    </source>
</evidence>
<protein>
    <submittedName>
        <fullName evidence="3">GDP-mannose 4,6-dehydratase</fullName>
    </submittedName>
</protein>
<dbReference type="Gene3D" id="3.90.25.10">
    <property type="entry name" value="UDP-galactose 4-epimerase, domain 1"/>
    <property type="match status" value="1"/>
</dbReference>
<sequence length="305" mass="34716">MTVKHSFIIIGAAGFLGSTMTAYLKEKGFEVYEILRGQISGIELDFNFLSNLVKVTNNPVVIDFSYTSVPNTSFQDPVKDYSENLYNVIRHLEFVKQLHNPTYVYISSGGTVYGNLDVNKAVDENYQNNPLSPYGITKLCCEKYVMMYNQVHNLKTKIIRPSNIYGPGQKPFRGQGIIANAIVKMLKGQPIQVFGNGDQVRDYLYVDDFTSAIFDVVIHGTDDIYNIGFGRGYSINDLIAKIEKLLNIPFRIEQLPFRPFDVQYNVLDTSRLKSLNNWSPETNIDEGLNQSISWLKNYLYSYNKA</sequence>
<dbReference type="EMBL" id="CP066775">
    <property type="protein sequence ID" value="QQL50202.1"/>
    <property type="molecule type" value="Genomic_DNA"/>
</dbReference>
<evidence type="ECO:0000259" key="2">
    <source>
        <dbReference type="Pfam" id="PF01370"/>
    </source>
</evidence>
<dbReference type="SUPFAM" id="SSF51735">
    <property type="entry name" value="NAD(P)-binding Rossmann-fold domains"/>
    <property type="match status" value="1"/>
</dbReference>
<dbReference type="InterPro" id="IPR001509">
    <property type="entry name" value="Epimerase_deHydtase"/>
</dbReference>
<organism evidence="3 4">
    <name type="scientific">Mucilaginibacter ginkgonis</name>
    <dbReference type="NCBI Taxonomy" id="2682091"/>
    <lineage>
        <taxon>Bacteria</taxon>
        <taxon>Pseudomonadati</taxon>
        <taxon>Bacteroidota</taxon>
        <taxon>Sphingobacteriia</taxon>
        <taxon>Sphingobacteriales</taxon>
        <taxon>Sphingobacteriaceae</taxon>
        <taxon>Mucilaginibacter</taxon>
    </lineage>
</organism>
<name>A0A6I4HUL7_9SPHI</name>
<dbReference type="AlphaFoldDB" id="A0A6I4HUL7"/>
<comment type="similarity">
    <text evidence="1">Belongs to the NAD(P)-dependent epimerase/dehydratase family.</text>
</comment>
<evidence type="ECO:0000256" key="1">
    <source>
        <dbReference type="ARBA" id="ARBA00007637"/>
    </source>
</evidence>
<dbReference type="Gene3D" id="3.40.50.720">
    <property type="entry name" value="NAD(P)-binding Rossmann-like Domain"/>
    <property type="match status" value="1"/>
</dbReference>
<feature type="domain" description="NAD-dependent epimerase/dehydratase" evidence="2">
    <location>
        <begin position="8"/>
        <end position="228"/>
    </location>
</feature>
<evidence type="ECO:0000313" key="4">
    <source>
        <dbReference type="Proteomes" id="UP000429232"/>
    </source>
</evidence>
<dbReference type="RefSeq" id="WP_157522802.1">
    <property type="nucleotide sequence ID" value="NZ_CP066775.1"/>
</dbReference>
<dbReference type="Pfam" id="PF01370">
    <property type="entry name" value="Epimerase"/>
    <property type="match status" value="1"/>
</dbReference>
<keyword evidence="4" id="KW-1185">Reference proteome</keyword>
<accession>A0A6I4HUL7</accession>
<reference evidence="3 4" key="1">
    <citation type="submission" date="2020-12" db="EMBL/GenBank/DDBJ databases">
        <title>HMF7856_wgs.fasta genome submission.</title>
        <authorList>
            <person name="Kang H."/>
            <person name="Kim H."/>
            <person name="Joh K."/>
        </authorList>
    </citation>
    <scope>NUCLEOTIDE SEQUENCE [LARGE SCALE GENOMIC DNA]</scope>
    <source>
        <strain evidence="3 4">HMF7856</strain>
    </source>
</reference>
<proteinExistence type="inferred from homology"/>
<gene>
    <name evidence="3" type="ORF">GO620_001750</name>
</gene>
<dbReference type="InterPro" id="IPR036291">
    <property type="entry name" value="NAD(P)-bd_dom_sf"/>
</dbReference>
<dbReference type="PANTHER" id="PTHR43000">
    <property type="entry name" value="DTDP-D-GLUCOSE 4,6-DEHYDRATASE-RELATED"/>
    <property type="match status" value="1"/>
</dbReference>